<dbReference type="InterPro" id="IPR013785">
    <property type="entry name" value="Aldolase_TIM"/>
</dbReference>
<dbReference type="InterPro" id="IPR000891">
    <property type="entry name" value="PYR_CT"/>
</dbReference>
<dbReference type="Gene3D" id="1.10.238.260">
    <property type="match status" value="1"/>
</dbReference>
<evidence type="ECO:0000256" key="8">
    <source>
        <dbReference type="NCBIfam" id="TIGR00977"/>
    </source>
</evidence>
<comment type="pathway">
    <text evidence="1">Amino-acid biosynthesis; L-isoleucine biosynthesis; 2-oxobutanoate from pyruvate: step 1/3.</text>
</comment>
<evidence type="ECO:0000256" key="3">
    <source>
        <dbReference type="ARBA" id="ARBA00022605"/>
    </source>
</evidence>
<dbReference type="Pfam" id="PF00682">
    <property type="entry name" value="HMGL-like"/>
    <property type="match status" value="1"/>
</dbReference>
<gene>
    <name evidence="11" type="ORF">SPIROBIBN47_310009</name>
</gene>
<keyword evidence="4" id="KW-0412">Isoleucine biosynthesis</keyword>
<dbReference type="PROSITE" id="PS50991">
    <property type="entry name" value="PYR_CT"/>
    <property type="match status" value="1"/>
</dbReference>
<keyword evidence="11" id="KW-0012">Acyltransferase</keyword>
<dbReference type="SMART" id="SM00917">
    <property type="entry name" value="LeuA_dimer"/>
    <property type="match status" value="1"/>
</dbReference>
<dbReference type="InterPro" id="IPR013709">
    <property type="entry name" value="2-isopropylmalate_synth_dimer"/>
</dbReference>
<proteinExistence type="inferred from homology"/>
<dbReference type="SUPFAM" id="SSF51569">
    <property type="entry name" value="Aldolase"/>
    <property type="match status" value="1"/>
</dbReference>
<dbReference type="PROSITE" id="PS00815">
    <property type="entry name" value="AIPM_HOMOCIT_SYNTH_1"/>
    <property type="match status" value="1"/>
</dbReference>
<protein>
    <recommendedName>
        <fullName evidence="8">Citramalate synthase</fullName>
        <ecNumber evidence="8">2.3.3.21</ecNumber>
    </recommendedName>
</protein>
<keyword evidence="3" id="KW-0028">Amino-acid biosynthesis</keyword>
<evidence type="ECO:0000256" key="1">
    <source>
        <dbReference type="ARBA" id="ARBA00004743"/>
    </source>
</evidence>
<dbReference type="Gene3D" id="3.30.160.270">
    <property type="match status" value="1"/>
</dbReference>
<keyword evidence="5 9" id="KW-0808">Transferase</keyword>
<dbReference type="GO" id="GO:0003852">
    <property type="term" value="F:2-isopropylmalate synthase activity"/>
    <property type="evidence" value="ECO:0007669"/>
    <property type="project" value="InterPro"/>
</dbReference>
<dbReference type="Pfam" id="PF22617">
    <property type="entry name" value="HCS_D2"/>
    <property type="match status" value="1"/>
</dbReference>
<organism evidence="11">
    <name type="scientific">uncultured spirochete</name>
    <dbReference type="NCBI Taxonomy" id="156406"/>
    <lineage>
        <taxon>Bacteria</taxon>
        <taxon>Pseudomonadati</taxon>
        <taxon>Spirochaetota</taxon>
        <taxon>Spirochaetia</taxon>
        <taxon>Spirochaetales</taxon>
        <taxon>environmental samples</taxon>
    </lineage>
</organism>
<comment type="similarity">
    <text evidence="2 9">Belongs to the alpha-IPM synthase/homocitrate synthase family.</text>
</comment>
<dbReference type="NCBIfam" id="TIGR00977">
    <property type="entry name" value="citramal_synth"/>
    <property type="match status" value="1"/>
</dbReference>
<evidence type="ECO:0000256" key="2">
    <source>
        <dbReference type="ARBA" id="ARBA00006154"/>
    </source>
</evidence>
<dbReference type="AlphaFoldDB" id="A0A3P3XJT2"/>
<evidence type="ECO:0000259" key="10">
    <source>
        <dbReference type="PROSITE" id="PS50991"/>
    </source>
</evidence>
<evidence type="ECO:0000256" key="4">
    <source>
        <dbReference type="ARBA" id="ARBA00022624"/>
    </source>
</evidence>
<dbReference type="PANTHER" id="PTHR43538:SF1">
    <property type="entry name" value="(R)-CITRAMALATE SYNTHASE"/>
    <property type="match status" value="1"/>
</dbReference>
<dbReference type="InterPro" id="IPR036230">
    <property type="entry name" value="LeuA_allosteric_dom_sf"/>
</dbReference>
<evidence type="ECO:0000256" key="6">
    <source>
        <dbReference type="ARBA" id="ARBA00023304"/>
    </source>
</evidence>
<dbReference type="EC" id="2.3.3.21" evidence="8"/>
<dbReference type="InterPro" id="IPR054691">
    <property type="entry name" value="LeuA/HCS_post-cat"/>
</dbReference>
<sequence length="532" mass="57765">MAELKITPQMEILDTTLRDGAQGEGISFSLQDKIAVVKALDQLGVSFIEAGNPGSNPKDMEFFREAPKLELEHAKLCAFGATRRKGTIPEQDEAIQSLLAAQTDTIVIFGKSWDLHVLHVLRVSHEENLAMIAETISFFKEKGKTVIYDAEHFFDGYRANKEYAMATVQTALSAGADSIVLCDTNGGSFPDLIEEGVRTVLGLGSGKVGIHAHNDAGMAVANSVMAVKAGARHVQGTLVGFGERCGNAALAAVIPSIELKLQLHCLPKGKLENITETARLVAEIANVPMPDDMPYVGLRAFAHKAGMHADGILKTRTSFEHIDPALVGNWRRFLMSEMGGRAAIAERIKKLDPSVTKEHPVTAALAAKLKSLEAEGWQFEGADASFELLARRELGKYKPLFSIERYEVQSTHPSEEGNICSTAWVKVKVDHSTEIAASEGNGPVNALDSALRQALKRFYPELSKVRLTDYKVRVIDSRSATGARVRVLIESTDGVHVWTTIGVSTDIIEASSKALADSIEFSLIQATETKNF</sequence>
<dbReference type="PANTHER" id="PTHR43538">
    <property type="entry name" value="ALPHA-IPM SYNTHASE/HOMOCITRATE SYNTHASE"/>
    <property type="match status" value="1"/>
</dbReference>
<feature type="domain" description="Pyruvate carboxyltransferase" evidence="10">
    <location>
        <begin position="10"/>
        <end position="281"/>
    </location>
</feature>
<dbReference type="GO" id="GO:0009098">
    <property type="term" value="P:L-leucine biosynthetic process"/>
    <property type="evidence" value="ECO:0007669"/>
    <property type="project" value="InterPro"/>
</dbReference>
<dbReference type="CDD" id="cd07941">
    <property type="entry name" value="DRE_TIM_LeuA3"/>
    <property type="match status" value="1"/>
</dbReference>
<dbReference type="Pfam" id="PF08502">
    <property type="entry name" value="LeuA_dimer"/>
    <property type="match status" value="1"/>
</dbReference>
<dbReference type="GO" id="GO:0043714">
    <property type="term" value="F:(R)-citramalate synthase activity"/>
    <property type="evidence" value="ECO:0007669"/>
    <property type="project" value="UniProtKB-UniRule"/>
</dbReference>
<accession>A0A3P3XJT2</accession>
<dbReference type="UniPathway" id="UPA00047">
    <property type="reaction ID" value="UER00066"/>
</dbReference>
<dbReference type="InterPro" id="IPR002034">
    <property type="entry name" value="AIPM/Hcit_synth_CS"/>
</dbReference>
<evidence type="ECO:0000256" key="5">
    <source>
        <dbReference type="ARBA" id="ARBA00022679"/>
    </source>
</evidence>
<dbReference type="EMBL" id="FWDM01000025">
    <property type="protein sequence ID" value="SLM14031.1"/>
    <property type="molecule type" value="Genomic_DNA"/>
</dbReference>
<dbReference type="SUPFAM" id="SSF110921">
    <property type="entry name" value="2-isopropylmalate synthase LeuA, allosteric (dimerisation) domain"/>
    <property type="match status" value="1"/>
</dbReference>
<name>A0A3P3XJT2_9SPIR</name>
<reference evidence="11" key="1">
    <citation type="submission" date="2017-02" db="EMBL/GenBank/DDBJ databases">
        <authorList>
            <person name="Regsiter A."/>
            <person name="William W."/>
        </authorList>
    </citation>
    <scope>NUCLEOTIDE SEQUENCE</scope>
    <source>
        <strain evidence="11">Bib</strain>
    </source>
</reference>
<dbReference type="Gene3D" id="3.20.20.70">
    <property type="entry name" value="Aldolase class I"/>
    <property type="match status" value="1"/>
</dbReference>
<dbReference type="InterPro" id="IPR005675">
    <property type="entry name" value="Citramal_synthase"/>
</dbReference>
<keyword evidence="6" id="KW-0100">Branched-chain amino acid biosynthesis</keyword>
<dbReference type="PROSITE" id="PS00816">
    <property type="entry name" value="AIPM_HOMOCIT_SYNTH_2"/>
    <property type="match status" value="1"/>
</dbReference>
<evidence type="ECO:0000313" key="11">
    <source>
        <dbReference type="EMBL" id="SLM14031.1"/>
    </source>
</evidence>
<dbReference type="GO" id="GO:0009097">
    <property type="term" value="P:isoleucine biosynthetic process"/>
    <property type="evidence" value="ECO:0007669"/>
    <property type="project" value="UniProtKB-UniRule"/>
</dbReference>
<evidence type="ECO:0000256" key="7">
    <source>
        <dbReference type="ARBA" id="ARBA00048263"/>
    </source>
</evidence>
<comment type="catalytic activity">
    <reaction evidence="7">
        <text>pyruvate + acetyl-CoA + H2O = (3R)-citramalate + CoA + H(+)</text>
        <dbReference type="Rhea" id="RHEA:19045"/>
        <dbReference type="ChEBI" id="CHEBI:15361"/>
        <dbReference type="ChEBI" id="CHEBI:15377"/>
        <dbReference type="ChEBI" id="CHEBI:15378"/>
        <dbReference type="ChEBI" id="CHEBI:30934"/>
        <dbReference type="ChEBI" id="CHEBI:57287"/>
        <dbReference type="ChEBI" id="CHEBI:57288"/>
        <dbReference type="EC" id="2.3.3.21"/>
    </reaction>
</comment>
<evidence type="ECO:0000256" key="9">
    <source>
        <dbReference type="RuleBase" id="RU003523"/>
    </source>
</evidence>